<dbReference type="GO" id="GO:0003975">
    <property type="term" value="F:UDP-N-acetylglucosamine-dolichyl-phosphate N-acetylglucosaminephosphotransferase activity"/>
    <property type="evidence" value="ECO:0007669"/>
    <property type="project" value="UniProtKB-EC"/>
</dbReference>
<dbReference type="AlphaFoldDB" id="T1JPR7"/>
<dbReference type="PANTHER" id="PTHR10571:SF0">
    <property type="entry name" value="UDP-N-ACETYLGLUCOSAMINE--DOLICHYL-PHOSPHATE N-ACETYLGLUCOSAMINEPHOSPHOTRANSFERASE"/>
    <property type="match status" value="1"/>
</dbReference>
<keyword evidence="10" id="KW-0479">Metal-binding</keyword>
<evidence type="ECO:0000256" key="19">
    <source>
        <dbReference type="SAM" id="Phobius"/>
    </source>
</evidence>
<dbReference type="HOGENOM" id="CLU_029942_0_1_1"/>
<evidence type="ECO:0000256" key="4">
    <source>
        <dbReference type="ARBA" id="ARBA00009317"/>
    </source>
</evidence>
<feature type="transmembrane region" description="Helical" evidence="19">
    <location>
        <begin position="291"/>
        <end position="311"/>
    </location>
</feature>
<keyword evidence="14 19" id="KW-0472">Membrane</keyword>
<dbReference type="InterPro" id="IPR033895">
    <property type="entry name" value="GPT"/>
</dbReference>
<evidence type="ECO:0000256" key="7">
    <source>
        <dbReference type="ARBA" id="ARBA00022676"/>
    </source>
</evidence>
<evidence type="ECO:0000256" key="16">
    <source>
        <dbReference type="ARBA" id="ARBA00033238"/>
    </source>
</evidence>
<keyword evidence="9 19" id="KW-0812">Transmembrane</keyword>
<dbReference type="GO" id="GO:0005789">
    <property type="term" value="C:endoplasmic reticulum membrane"/>
    <property type="evidence" value="ECO:0007669"/>
    <property type="project" value="UniProtKB-SubCell"/>
</dbReference>
<feature type="transmembrane region" description="Helical" evidence="19">
    <location>
        <begin position="181"/>
        <end position="202"/>
    </location>
</feature>
<comment type="subcellular location">
    <subcellularLocation>
        <location evidence="2">Endoplasmic reticulum membrane</location>
        <topology evidence="2">Multi-pass membrane protein</topology>
    </subcellularLocation>
</comment>
<evidence type="ECO:0000256" key="8">
    <source>
        <dbReference type="ARBA" id="ARBA00022679"/>
    </source>
</evidence>
<evidence type="ECO:0000256" key="1">
    <source>
        <dbReference type="ARBA" id="ARBA00001946"/>
    </source>
</evidence>
<evidence type="ECO:0000256" key="14">
    <source>
        <dbReference type="ARBA" id="ARBA00023136"/>
    </source>
</evidence>
<keyword evidence="12" id="KW-0460">Magnesium</keyword>
<feature type="transmembrane region" description="Helical" evidence="19">
    <location>
        <begin position="78"/>
        <end position="99"/>
    </location>
</feature>
<proteinExistence type="inferred from homology"/>
<evidence type="ECO:0000256" key="18">
    <source>
        <dbReference type="ARBA" id="ARBA00045078"/>
    </source>
</evidence>
<keyword evidence="8" id="KW-0808">Transferase</keyword>
<evidence type="ECO:0000313" key="21">
    <source>
        <dbReference type="Proteomes" id="UP000015104"/>
    </source>
</evidence>
<evidence type="ECO:0000256" key="13">
    <source>
        <dbReference type="ARBA" id="ARBA00022989"/>
    </source>
</evidence>
<dbReference type="UniPathway" id="UPA00378"/>
<evidence type="ECO:0000256" key="15">
    <source>
        <dbReference type="ARBA" id="ARBA00029567"/>
    </source>
</evidence>
<evidence type="ECO:0000256" key="12">
    <source>
        <dbReference type="ARBA" id="ARBA00022842"/>
    </source>
</evidence>
<feature type="transmembrane region" description="Helical" evidence="19">
    <location>
        <begin position="389"/>
        <end position="412"/>
    </location>
</feature>
<evidence type="ECO:0000256" key="11">
    <source>
        <dbReference type="ARBA" id="ARBA00022824"/>
    </source>
</evidence>
<feature type="transmembrane region" description="Helical" evidence="19">
    <location>
        <begin position="30"/>
        <end position="50"/>
    </location>
</feature>
<dbReference type="EMBL" id="CAEY01000428">
    <property type="status" value="NOT_ANNOTATED_CDS"/>
    <property type="molecule type" value="Genomic_DNA"/>
</dbReference>
<protein>
    <recommendedName>
        <fullName evidence="6">UDP-N-acetylglucosamine--dolichyl-phosphate N-acetylglucosaminephosphotransferase</fullName>
        <ecNumber evidence="5">2.7.8.15</ecNumber>
    </recommendedName>
    <alternativeName>
        <fullName evidence="15">GlcNAc-1-P transferase</fullName>
    </alternativeName>
    <alternativeName>
        <fullName evidence="16">N-acetylglucosamine-1-phosphate transferase</fullName>
    </alternativeName>
</protein>
<keyword evidence="13 19" id="KW-1133">Transmembrane helix</keyword>
<keyword evidence="21" id="KW-1185">Reference proteome</keyword>
<dbReference type="GO" id="GO:0046872">
    <property type="term" value="F:metal ion binding"/>
    <property type="evidence" value="ECO:0007669"/>
    <property type="project" value="UniProtKB-KW"/>
</dbReference>
<organism evidence="20 21">
    <name type="scientific">Tetranychus urticae</name>
    <name type="common">Two-spotted spider mite</name>
    <dbReference type="NCBI Taxonomy" id="32264"/>
    <lineage>
        <taxon>Eukaryota</taxon>
        <taxon>Metazoa</taxon>
        <taxon>Ecdysozoa</taxon>
        <taxon>Arthropoda</taxon>
        <taxon>Chelicerata</taxon>
        <taxon>Arachnida</taxon>
        <taxon>Acari</taxon>
        <taxon>Acariformes</taxon>
        <taxon>Trombidiformes</taxon>
        <taxon>Prostigmata</taxon>
        <taxon>Eleutherengona</taxon>
        <taxon>Raphignathae</taxon>
        <taxon>Tetranychoidea</taxon>
        <taxon>Tetranychidae</taxon>
        <taxon>Tetranychus</taxon>
    </lineage>
</organism>
<dbReference type="EC" id="2.7.8.15" evidence="5"/>
<dbReference type="Pfam" id="PF00953">
    <property type="entry name" value="Glycos_transf_4"/>
    <property type="match status" value="1"/>
</dbReference>
<dbReference type="EnsemblMetazoa" id="tetur01g00560.1">
    <property type="protein sequence ID" value="tetur01g00560.1"/>
    <property type="gene ID" value="tetur01g00560"/>
</dbReference>
<dbReference type="Proteomes" id="UP000015104">
    <property type="component" value="Unassembled WGS sequence"/>
</dbReference>
<dbReference type="CDD" id="cd06855">
    <property type="entry name" value="GT_GPT_euk"/>
    <property type="match status" value="1"/>
</dbReference>
<dbReference type="STRING" id="32264.T1JPR7"/>
<feature type="transmembrane region" description="Helical" evidence="19">
    <location>
        <begin position="111"/>
        <end position="132"/>
    </location>
</feature>
<evidence type="ECO:0000313" key="20">
    <source>
        <dbReference type="EnsemblMetazoa" id="tetur01g00560.1"/>
    </source>
</evidence>
<dbReference type="InterPro" id="IPR000715">
    <property type="entry name" value="Glycosyl_transferase_4"/>
</dbReference>
<evidence type="ECO:0000256" key="5">
    <source>
        <dbReference type="ARBA" id="ARBA00013225"/>
    </source>
</evidence>
<sequence>MKTLRPYLLMFTFLGTTTGLAVSLSPKLFIHFLSIGIFSLAGFHVTMSTIPNLKAKFVKAKVTGVDMCKQNAEPIPEAMGVIAGSVFLITMSLFIPIPFLQFDKTRVFDDLQFESLIAALLSICCMVLLGFVDDILDLRWLHKLTLPTIASFPLLTVYAVTYNCTWVLLPKPFSFALNLGIFYYVYMAMMAVFCTNAINILAGINGLEVGQSLIISLSVLIFNLIEITSTSWKVHLFSITFILPFICVSSALLWYNWYPAEIFVGDTYCYFAGMTFAVVGILGHFSKTMLLFFIPQIFNFLFSCPQLFHFVPCPRHRLPKYNPKTNLMNNSHFEYNPKQLGIIGYLCLKFARLFRLCHEQTISPNKVICTNFTLINLVILWFGPKREDAVVRILLFIQIACSAIAFFLRYYIVQFIY</sequence>
<evidence type="ECO:0000256" key="17">
    <source>
        <dbReference type="ARBA" id="ARBA00044717"/>
    </source>
</evidence>
<comment type="function">
    <text evidence="17">UDP-N-acetylglucosamine--dolichyl-phosphate N-acetylglucosaminephosphotransferase that operates in the biosynthetic pathway of dolichol-linked oligosaccharides, the glycan precursors employed in protein asparagine (N)-glycosylation. The assembly of dolichol-linked oligosaccharides begins on the cytosolic side of the endoplasmic reticulum membrane and finishes in its lumen. The sequential addition of sugars to dolichol pyrophosphate produces dolichol-linked oligosaccharides containing fourteen sugars, including two GlcNAcs, nine mannoses and three glucoses. Once assembled, the oligosaccharide is transferred from the lipid to nascent proteins by oligosaccharyltransferases. Catalyzes the initial step of dolichol-linked oligosaccharide biosynthesis, transfering GlcNAc-1-P from cytosolic UDP-GlcNAc onto the carrier lipid dolichyl phosphate (P-dolichol), yielding GlcNAc-P-P-dolichol embedded in the cytoplasmic leaflet of the endoplasmic reticulum membrane.</text>
</comment>
<keyword evidence="11" id="KW-0256">Endoplasmic reticulum</keyword>
<comment type="pathway">
    <text evidence="3">Protein modification; protein glycosylation.</text>
</comment>
<dbReference type="PANTHER" id="PTHR10571">
    <property type="entry name" value="UDP-N-ACETYLGLUCOSAMINE--DOLICHYL-PHOSPHATE N-ACETYLGLUCOSAMINEPHOSPHOTRANSFERASE"/>
    <property type="match status" value="1"/>
</dbReference>
<comment type="catalytic activity">
    <reaction evidence="18">
        <text>a di-trans,poly-cis-dolichyl phosphate + UDP-N-acetyl-alpha-D-glucosamine = an N-acetyl-alpha-D-glucosaminyl-diphospho-di-trans,poly-cis-dolichol + UMP</text>
        <dbReference type="Rhea" id="RHEA:13289"/>
        <dbReference type="Rhea" id="RHEA-COMP:19498"/>
        <dbReference type="Rhea" id="RHEA-COMP:19507"/>
        <dbReference type="ChEBI" id="CHEBI:57683"/>
        <dbReference type="ChEBI" id="CHEBI:57705"/>
        <dbReference type="ChEBI" id="CHEBI:57865"/>
        <dbReference type="ChEBI" id="CHEBI:58427"/>
        <dbReference type="EC" id="2.7.8.15"/>
    </reaction>
    <physiologicalReaction direction="left-to-right" evidence="18">
        <dbReference type="Rhea" id="RHEA:13290"/>
    </physiologicalReaction>
</comment>
<keyword evidence="7" id="KW-0328">Glycosyltransferase</keyword>
<dbReference type="eggNOG" id="KOG2788">
    <property type="taxonomic scope" value="Eukaryota"/>
</dbReference>
<dbReference type="GO" id="GO:0016757">
    <property type="term" value="F:glycosyltransferase activity"/>
    <property type="evidence" value="ECO:0007669"/>
    <property type="project" value="UniProtKB-KW"/>
</dbReference>
<feature type="transmembrane region" description="Helical" evidence="19">
    <location>
        <begin position="365"/>
        <end position="383"/>
    </location>
</feature>
<dbReference type="GO" id="GO:0006488">
    <property type="term" value="P:dolichol-linked oligosaccharide biosynthetic process"/>
    <property type="evidence" value="ECO:0007669"/>
    <property type="project" value="InterPro"/>
</dbReference>
<reference evidence="20" key="2">
    <citation type="submission" date="2015-06" db="UniProtKB">
        <authorList>
            <consortium name="EnsemblMetazoa"/>
        </authorList>
    </citation>
    <scope>IDENTIFICATION</scope>
</reference>
<feature type="transmembrane region" description="Helical" evidence="19">
    <location>
        <begin position="234"/>
        <end position="255"/>
    </location>
</feature>
<accession>T1JPR7</accession>
<feature type="transmembrane region" description="Helical" evidence="19">
    <location>
        <begin position="267"/>
        <end position="285"/>
    </location>
</feature>
<evidence type="ECO:0000256" key="6">
    <source>
        <dbReference type="ARBA" id="ARBA00017659"/>
    </source>
</evidence>
<feature type="transmembrane region" description="Helical" evidence="19">
    <location>
        <begin position="7"/>
        <end position="24"/>
    </location>
</feature>
<comment type="similarity">
    <text evidence="4">Belongs to the glycosyltransferase 4 family.</text>
</comment>
<comment type="cofactor">
    <cofactor evidence="1">
        <name>Mg(2+)</name>
        <dbReference type="ChEBI" id="CHEBI:18420"/>
    </cofactor>
</comment>
<name>T1JPR7_TETUR</name>
<feature type="transmembrane region" description="Helical" evidence="19">
    <location>
        <begin position="144"/>
        <end position="169"/>
    </location>
</feature>
<evidence type="ECO:0000256" key="9">
    <source>
        <dbReference type="ARBA" id="ARBA00022692"/>
    </source>
</evidence>
<evidence type="ECO:0000256" key="2">
    <source>
        <dbReference type="ARBA" id="ARBA00004477"/>
    </source>
</evidence>
<feature type="transmembrane region" description="Helical" evidence="19">
    <location>
        <begin position="209"/>
        <end position="228"/>
    </location>
</feature>
<reference evidence="21" key="1">
    <citation type="submission" date="2011-08" db="EMBL/GenBank/DDBJ databases">
        <authorList>
            <person name="Rombauts S."/>
        </authorList>
    </citation>
    <scope>NUCLEOTIDE SEQUENCE</scope>
    <source>
        <strain evidence="21">London</strain>
    </source>
</reference>
<evidence type="ECO:0000256" key="10">
    <source>
        <dbReference type="ARBA" id="ARBA00022723"/>
    </source>
</evidence>
<evidence type="ECO:0000256" key="3">
    <source>
        <dbReference type="ARBA" id="ARBA00004922"/>
    </source>
</evidence>